<dbReference type="STRING" id="1742972.COMA1_10792"/>
<protein>
    <submittedName>
        <fullName evidence="2">Uncharacterized protein</fullName>
    </submittedName>
</protein>
<organism evidence="2 3">
    <name type="scientific">Candidatus Nitrospira nitrosa</name>
    <dbReference type="NCBI Taxonomy" id="1742972"/>
    <lineage>
        <taxon>Bacteria</taxon>
        <taxon>Pseudomonadati</taxon>
        <taxon>Nitrospirota</taxon>
        <taxon>Nitrospiria</taxon>
        <taxon>Nitrospirales</taxon>
        <taxon>Nitrospiraceae</taxon>
        <taxon>Nitrospira</taxon>
    </lineage>
</organism>
<sequence length="50" mass="5892">MFRHPRYLEIPWDVHWNEKESGSQHHLLLMLILIFMVMFLIGVGVTSGLV</sequence>
<proteinExistence type="predicted"/>
<gene>
    <name evidence="2" type="ORF">COMA1_10792</name>
</gene>
<keyword evidence="1" id="KW-0812">Transmembrane</keyword>
<dbReference type="RefSeq" id="WP_176697829.1">
    <property type="nucleotide sequence ID" value="NZ_CZQA01000001.1"/>
</dbReference>
<feature type="transmembrane region" description="Helical" evidence="1">
    <location>
        <begin position="27"/>
        <end position="49"/>
    </location>
</feature>
<dbReference type="EMBL" id="CZQA01000001">
    <property type="protein sequence ID" value="CUS32749.1"/>
    <property type="molecule type" value="Genomic_DNA"/>
</dbReference>
<dbReference type="Proteomes" id="UP000199032">
    <property type="component" value="Unassembled WGS sequence"/>
</dbReference>
<keyword evidence="3" id="KW-1185">Reference proteome</keyword>
<keyword evidence="1" id="KW-1133">Transmembrane helix</keyword>
<reference evidence="2 3" key="1">
    <citation type="submission" date="2015-10" db="EMBL/GenBank/DDBJ databases">
        <authorList>
            <person name="Gilbert D.G."/>
        </authorList>
    </citation>
    <scope>NUCLEOTIDE SEQUENCE [LARGE SCALE GENOMIC DNA]</scope>
    <source>
        <strain evidence="2">COMA1</strain>
    </source>
</reference>
<name>A0A0S4L813_9BACT</name>
<dbReference type="AlphaFoldDB" id="A0A0S4L813"/>
<accession>A0A0S4L813</accession>
<evidence type="ECO:0000313" key="2">
    <source>
        <dbReference type="EMBL" id="CUS32749.1"/>
    </source>
</evidence>
<evidence type="ECO:0000256" key="1">
    <source>
        <dbReference type="SAM" id="Phobius"/>
    </source>
</evidence>
<keyword evidence="1" id="KW-0472">Membrane</keyword>
<evidence type="ECO:0000313" key="3">
    <source>
        <dbReference type="Proteomes" id="UP000199032"/>
    </source>
</evidence>